<protein>
    <submittedName>
        <fullName evidence="2">DUF397 domain-containing protein</fullName>
    </submittedName>
</protein>
<gene>
    <name evidence="2" type="ORF">GCU69_10670</name>
</gene>
<feature type="domain" description="DUF397" evidence="1">
    <location>
        <begin position="17"/>
        <end position="70"/>
    </location>
</feature>
<keyword evidence="3" id="KW-1185">Reference proteome</keyword>
<reference evidence="2 3" key="1">
    <citation type="submission" date="2019-10" db="EMBL/GenBank/DDBJ databases">
        <title>Streptomyces tenebrisbrunneis sp.nov., an endogenous actinomycete isolated from of Lycium ruthenicum.</title>
        <authorList>
            <person name="Ma L."/>
        </authorList>
    </citation>
    <scope>NUCLEOTIDE SEQUENCE [LARGE SCALE GENOMIC DNA]</scope>
    <source>
        <strain evidence="2 3">TRM 66187</strain>
    </source>
</reference>
<comment type="caution">
    <text evidence="2">The sequence shown here is derived from an EMBL/GenBank/DDBJ whole genome shotgun (WGS) entry which is preliminary data.</text>
</comment>
<evidence type="ECO:0000259" key="1">
    <source>
        <dbReference type="Pfam" id="PF04149"/>
    </source>
</evidence>
<evidence type="ECO:0000313" key="2">
    <source>
        <dbReference type="EMBL" id="KAF4409107.1"/>
    </source>
</evidence>
<dbReference type="EMBL" id="WHPN01000251">
    <property type="protein sequence ID" value="KAF4409107.1"/>
    <property type="molecule type" value="Genomic_DNA"/>
</dbReference>
<organism evidence="2 3">
    <name type="scientific">Streptomyces lycii</name>
    <dbReference type="NCBI Taxonomy" id="2654337"/>
    <lineage>
        <taxon>Bacteria</taxon>
        <taxon>Bacillati</taxon>
        <taxon>Actinomycetota</taxon>
        <taxon>Actinomycetes</taxon>
        <taxon>Kitasatosporales</taxon>
        <taxon>Streptomycetaceae</taxon>
        <taxon>Streptomyces</taxon>
    </lineage>
</organism>
<dbReference type="InterPro" id="IPR007278">
    <property type="entry name" value="DUF397"/>
</dbReference>
<dbReference type="Pfam" id="PF04149">
    <property type="entry name" value="DUF397"/>
    <property type="match status" value="1"/>
</dbReference>
<proteinExistence type="predicted"/>
<accession>A0ABQ7FJJ3</accession>
<evidence type="ECO:0000313" key="3">
    <source>
        <dbReference type="Proteomes" id="UP000621266"/>
    </source>
</evidence>
<dbReference type="Proteomes" id="UP000621266">
    <property type="component" value="Unassembled WGS sequence"/>
</dbReference>
<sequence length="81" mass="8798">MHHPYENGMSAALLAGAAWRKSRYSNPSGNCVELTRLPDGGVAVRNSRDPEGPALVYTRDEMAVFLHSAKDGEFDSMVGEC</sequence>
<name>A0ABQ7FJJ3_9ACTN</name>